<comment type="caution">
    <text evidence="2">The sequence shown here is derived from an EMBL/GenBank/DDBJ whole genome shotgun (WGS) entry which is preliminary data.</text>
</comment>
<feature type="transmembrane region" description="Helical" evidence="1">
    <location>
        <begin position="64"/>
        <end position="89"/>
    </location>
</feature>
<dbReference type="Proteomes" id="UP000664554">
    <property type="component" value="Unassembled WGS sequence"/>
</dbReference>
<protein>
    <submittedName>
        <fullName evidence="2">Uncharacterized protein</fullName>
    </submittedName>
</protein>
<evidence type="ECO:0000313" key="3">
    <source>
        <dbReference type="Proteomes" id="UP000664554"/>
    </source>
</evidence>
<dbReference type="EMBL" id="JAGBKM010000025">
    <property type="protein sequence ID" value="MBO1531862.1"/>
    <property type="molecule type" value="Genomic_DNA"/>
</dbReference>
<organism evidence="2 3">
    <name type="scientific">Psychrobacter coccoides</name>
    <dbReference type="NCBI Taxonomy" id="2818440"/>
    <lineage>
        <taxon>Bacteria</taxon>
        <taxon>Pseudomonadati</taxon>
        <taxon>Pseudomonadota</taxon>
        <taxon>Gammaproteobacteria</taxon>
        <taxon>Moraxellales</taxon>
        <taxon>Moraxellaceae</taxon>
        <taxon>Psychrobacter</taxon>
    </lineage>
</organism>
<sequence>MTNMLNVPKAEGFSTTGFCEDDSNALRPEVSESLKQCEQQWWQARQHLVTLEERKMFWYGESSTIMWLLWQMVSYVVVAIVMLLLVKVLDMSLSAWHYVTVFGVQTLLFMLVFVYKSKLFNHLQSKIDLANLAREQALNEMAILAADSILPDIHAHAPLSLQQIYERYDAQFRMASLQRLLQKEVDSGRLVLEQHQIEAQVLPPELVEEGLLPEPKEMVYRSLIAAG</sequence>
<evidence type="ECO:0000256" key="1">
    <source>
        <dbReference type="SAM" id="Phobius"/>
    </source>
</evidence>
<accession>A0ABS3NR23</accession>
<keyword evidence="1" id="KW-1133">Transmembrane helix</keyword>
<gene>
    <name evidence="2" type="ORF">J3492_11660</name>
</gene>
<name>A0ABS3NR23_9GAMM</name>
<reference evidence="2 3" key="1">
    <citation type="submission" date="2021-03" db="EMBL/GenBank/DDBJ databases">
        <authorList>
            <person name="Shang D.-D."/>
            <person name="Du Z.-J."/>
            <person name="Chen G.-J."/>
        </authorList>
    </citation>
    <scope>NUCLEOTIDE SEQUENCE [LARGE SCALE GENOMIC DNA]</scope>
    <source>
        <strain evidence="2 3">F1192</strain>
    </source>
</reference>
<dbReference type="RefSeq" id="WP_207992227.1">
    <property type="nucleotide sequence ID" value="NZ_JAGBKM010000025.1"/>
</dbReference>
<keyword evidence="1" id="KW-0472">Membrane</keyword>
<feature type="transmembrane region" description="Helical" evidence="1">
    <location>
        <begin position="95"/>
        <end position="115"/>
    </location>
</feature>
<keyword evidence="3" id="KW-1185">Reference proteome</keyword>
<proteinExistence type="predicted"/>
<evidence type="ECO:0000313" key="2">
    <source>
        <dbReference type="EMBL" id="MBO1531862.1"/>
    </source>
</evidence>
<keyword evidence="1" id="KW-0812">Transmembrane</keyword>